<dbReference type="EMBL" id="WJXA01000003">
    <property type="protein sequence ID" value="KAF7148980.1"/>
    <property type="molecule type" value="Genomic_DNA"/>
</dbReference>
<dbReference type="PANTHER" id="PTHR31065">
    <property type="entry name" value="PLATZ TRANSCRIPTION FACTOR FAMILY PROTEIN"/>
    <property type="match status" value="1"/>
</dbReference>
<protein>
    <recommendedName>
        <fullName evidence="3">PLATZ transcription factor family protein</fullName>
    </recommendedName>
</protein>
<keyword evidence="2" id="KW-1185">Reference proteome</keyword>
<organism evidence="1 2">
    <name type="scientific">Rhododendron simsii</name>
    <name type="common">Sims's rhododendron</name>
    <dbReference type="NCBI Taxonomy" id="118357"/>
    <lineage>
        <taxon>Eukaryota</taxon>
        <taxon>Viridiplantae</taxon>
        <taxon>Streptophyta</taxon>
        <taxon>Embryophyta</taxon>
        <taxon>Tracheophyta</taxon>
        <taxon>Spermatophyta</taxon>
        <taxon>Magnoliopsida</taxon>
        <taxon>eudicotyledons</taxon>
        <taxon>Gunneridae</taxon>
        <taxon>Pentapetalae</taxon>
        <taxon>asterids</taxon>
        <taxon>Ericales</taxon>
        <taxon>Ericaceae</taxon>
        <taxon>Ericoideae</taxon>
        <taxon>Rhodoreae</taxon>
        <taxon>Rhododendron</taxon>
    </lineage>
</organism>
<accession>A0A834LUG7</accession>
<proteinExistence type="predicted"/>
<dbReference type="CDD" id="cd19756">
    <property type="entry name" value="Bbox2"/>
    <property type="match status" value="1"/>
</dbReference>
<evidence type="ECO:0000313" key="2">
    <source>
        <dbReference type="Proteomes" id="UP000626092"/>
    </source>
</evidence>
<dbReference type="PANTHER" id="PTHR31065:SF57">
    <property type="entry name" value="PLATZ TRANSCRIPTION FACTOR FAMILY PROTEIN"/>
    <property type="match status" value="1"/>
</dbReference>
<reference evidence="1" key="1">
    <citation type="submission" date="2019-11" db="EMBL/GenBank/DDBJ databases">
        <authorList>
            <person name="Liu Y."/>
            <person name="Hou J."/>
            <person name="Li T.-Q."/>
            <person name="Guan C.-H."/>
            <person name="Wu X."/>
            <person name="Wu H.-Z."/>
            <person name="Ling F."/>
            <person name="Zhang R."/>
            <person name="Shi X.-G."/>
            <person name="Ren J.-P."/>
            <person name="Chen E.-F."/>
            <person name="Sun J.-M."/>
        </authorList>
    </citation>
    <scope>NUCLEOTIDE SEQUENCE</scope>
    <source>
        <strain evidence="1">Adult_tree_wgs_1</strain>
        <tissue evidence="1">Leaves</tissue>
    </source>
</reference>
<comment type="caution">
    <text evidence="1">The sequence shown here is derived from an EMBL/GenBank/DDBJ whole genome shotgun (WGS) entry which is preliminary data.</text>
</comment>
<evidence type="ECO:0000313" key="1">
    <source>
        <dbReference type="EMBL" id="KAF7148980.1"/>
    </source>
</evidence>
<dbReference type="Proteomes" id="UP000626092">
    <property type="component" value="Unassembled WGS sequence"/>
</dbReference>
<dbReference type="InterPro" id="IPR006734">
    <property type="entry name" value="PLATZ"/>
</dbReference>
<dbReference type="Pfam" id="PF04640">
    <property type="entry name" value="PLATZ"/>
    <property type="match status" value="1"/>
</dbReference>
<dbReference type="AlphaFoldDB" id="A0A834LUG7"/>
<sequence>MEAGGGGDDREDEENNWPPWLRRLLRTSFFGQCKHHPNSHKSECNMYCLDCDIKSATITGGGDGALCSLCLTTSHKHHRAIQIRRSSYHDVIRVSEIQKFVDITGGVQTYVINSAKIVFLNERPQPGGSRPSSKAVANTNCCVVCHRTLLDSFTFCSLSCKLVGSSKNFRKKKLEMETMGSSDSEKSIKGVGHGGRRLKNKMIERFTPSTPPQTAAVNYRAAKRRKGIPHRSPMGGALVLQY</sequence>
<name>A0A834LUG7_RHOSS</name>
<gene>
    <name evidence="1" type="ORF">RHSIM_Rhsim03G0223600</name>
</gene>
<evidence type="ECO:0008006" key="3">
    <source>
        <dbReference type="Google" id="ProtNLM"/>
    </source>
</evidence>
<dbReference type="OrthoDB" id="1908108at2759"/>